<proteinExistence type="inferred from homology"/>
<dbReference type="Proteomes" id="UP000295357">
    <property type="component" value="Unassembled WGS sequence"/>
</dbReference>
<gene>
    <name evidence="5" type="ORF">DFR39_109156</name>
</gene>
<feature type="domain" description="Glycoside hydrolase family 3 N-terminal" evidence="4">
    <location>
        <begin position="11"/>
        <end position="323"/>
    </location>
</feature>
<comment type="caution">
    <text evidence="5">The sequence shown here is derived from an EMBL/GenBank/DDBJ whole genome shotgun (WGS) entry which is preliminary data.</text>
</comment>
<reference evidence="5 6" key="1">
    <citation type="submission" date="2019-03" db="EMBL/GenBank/DDBJ databases">
        <title>Genomic Encyclopedia of Type Strains, Phase IV (KMG-IV): sequencing the most valuable type-strain genomes for metagenomic binning, comparative biology and taxonomic classification.</title>
        <authorList>
            <person name="Goeker M."/>
        </authorList>
    </citation>
    <scope>NUCLEOTIDE SEQUENCE [LARGE SCALE GENOMIC DNA]</scope>
    <source>
        <strain evidence="5 6">DSM 25082</strain>
    </source>
</reference>
<sequence>MSATPAFRPGHLVMVDIPGKTLDAETAAFLREHEIRAVCLFRKNLGSEDEIRQLTADLREVMGPLGLIGIDQEGGSVIRATSVPQAPAAMALGAVGDEALAEEVGAAVARSLRHLGINWNFAPVLDVNNNPANPVIGERSFGEDPERVIRLARAWMRGSLREGVACCVKHFPGHGDTHVDSHHALPTVDKSLAALEALELRPFRALASGAEAAPAVMTAHIVYPQLDAEHPATLSKTILGGVLRQNLGFGGVVITDALMMKAVFERYGYARASVLALQAGADMPLAQGSRAEQAEVLDAIAAALVAGQLSLAEVQAAAARIETLARAYPLARRDYAAGQREADDALMHRAWAQSLCALRGATPPTSERPLRVITQASVASDGVSEAGLPVEEVAALFDAHFRDVEFLHLPKLSALGAADLPRDGRLNVLVSNQRARYGATAAQAAVDLHLAIWNPFQVLDLPQAPAVVTWGYAEGAMSALRAWLQGRQDATAQPPVTLN</sequence>
<evidence type="ECO:0000259" key="4">
    <source>
        <dbReference type="Pfam" id="PF00933"/>
    </source>
</evidence>
<comment type="similarity">
    <text evidence="1">Belongs to the glycosyl hydrolase 3 family.</text>
</comment>
<evidence type="ECO:0000313" key="6">
    <source>
        <dbReference type="Proteomes" id="UP000295357"/>
    </source>
</evidence>
<dbReference type="InterPro" id="IPR017853">
    <property type="entry name" value="GH"/>
</dbReference>
<dbReference type="RefSeq" id="WP_246030879.1">
    <property type="nucleotide sequence ID" value="NZ_JAUFPJ010000003.1"/>
</dbReference>
<dbReference type="GO" id="GO:0009254">
    <property type="term" value="P:peptidoglycan turnover"/>
    <property type="evidence" value="ECO:0007669"/>
    <property type="project" value="TreeGrafter"/>
</dbReference>
<dbReference type="EMBL" id="SNXE01000009">
    <property type="protein sequence ID" value="TDP06475.1"/>
    <property type="molecule type" value="Genomic_DNA"/>
</dbReference>
<dbReference type="GO" id="GO:0005975">
    <property type="term" value="P:carbohydrate metabolic process"/>
    <property type="evidence" value="ECO:0007669"/>
    <property type="project" value="InterPro"/>
</dbReference>
<keyword evidence="3" id="KW-0326">Glycosidase</keyword>
<name>A0A4R6MW92_9BURK</name>
<keyword evidence="6" id="KW-1185">Reference proteome</keyword>
<evidence type="ECO:0000256" key="1">
    <source>
        <dbReference type="ARBA" id="ARBA00005336"/>
    </source>
</evidence>
<dbReference type="PANTHER" id="PTHR30480">
    <property type="entry name" value="BETA-HEXOSAMINIDASE-RELATED"/>
    <property type="match status" value="1"/>
</dbReference>
<dbReference type="InterPro" id="IPR036962">
    <property type="entry name" value="Glyco_hydro_3_N_sf"/>
</dbReference>
<evidence type="ECO:0000256" key="3">
    <source>
        <dbReference type="ARBA" id="ARBA00023295"/>
    </source>
</evidence>
<evidence type="ECO:0000256" key="2">
    <source>
        <dbReference type="ARBA" id="ARBA00022801"/>
    </source>
</evidence>
<protein>
    <submittedName>
        <fullName evidence="5">Beta-N-acetylhexosaminidase</fullName>
    </submittedName>
</protein>
<dbReference type="Pfam" id="PF00933">
    <property type="entry name" value="Glyco_hydro_3"/>
    <property type="match status" value="1"/>
</dbReference>
<keyword evidence="2" id="KW-0378">Hydrolase</keyword>
<dbReference type="InterPro" id="IPR001764">
    <property type="entry name" value="Glyco_hydro_3_N"/>
</dbReference>
<dbReference type="NCBIfam" id="NF003740">
    <property type="entry name" value="PRK05337.1"/>
    <property type="match status" value="1"/>
</dbReference>
<dbReference type="PANTHER" id="PTHR30480:SF16">
    <property type="entry name" value="GLYCOSIDE HYDROLASE FAMILY 3 DOMAIN PROTEIN"/>
    <property type="match status" value="1"/>
</dbReference>
<accession>A0A4R6MW92</accession>
<organism evidence="5 6">
    <name type="scientific">Roseateles asaccharophilus</name>
    <dbReference type="NCBI Taxonomy" id="582607"/>
    <lineage>
        <taxon>Bacteria</taxon>
        <taxon>Pseudomonadati</taxon>
        <taxon>Pseudomonadota</taxon>
        <taxon>Betaproteobacteria</taxon>
        <taxon>Burkholderiales</taxon>
        <taxon>Sphaerotilaceae</taxon>
        <taxon>Roseateles</taxon>
    </lineage>
</organism>
<evidence type="ECO:0000313" key="5">
    <source>
        <dbReference type="EMBL" id="TDP06475.1"/>
    </source>
</evidence>
<dbReference type="GO" id="GO:0004553">
    <property type="term" value="F:hydrolase activity, hydrolyzing O-glycosyl compounds"/>
    <property type="evidence" value="ECO:0007669"/>
    <property type="project" value="InterPro"/>
</dbReference>
<dbReference type="SUPFAM" id="SSF51445">
    <property type="entry name" value="(Trans)glycosidases"/>
    <property type="match status" value="1"/>
</dbReference>
<dbReference type="Gene3D" id="3.20.20.300">
    <property type="entry name" value="Glycoside hydrolase, family 3, N-terminal domain"/>
    <property type="match status" value="1"/>
</dbReference>
<dbReference type="InterPro" id="IPR050226">
    <property type="entry name" value="NagZ_Beta-hexosaminidase"/>
</dbReference>
<dbReference type="PRINTS" id="PR00133">
    <property type="entry name" value="GLHYDRLASE3"/>
</dbReference>
<dbReference type="AlphaFoldDB" id="A0A4R6MW92"/>